<comment type="caution">
    <text evidence="2">The sequence shown here is derived from an EMBL/GenBank/DDBJ whole genome shotgun (WGS) entry which is preliminary data.</text>
</comment>
<name>A0ABQ6C2E5_9BURK</name>
<organism evidence="2 3">
    <name type="scientific">Hydrogenophaga electricum</name>
    <dbReference type="NCBI Taxonomy" id="1230953"/>
    <lineage>
        <taxon>Bacteria</taxon>
        <taxon>Pseudomonadati</taxon>
        <taxon>Pseudomonadota</taxon>
        <taxon>Betaproteobacteria</taxon>
        <taxon>Burkholderiales</taxon>
        <taxon>Comamonadaceae</taxon>
        <taxon>Hydrogenophaga</taxon>
    </lineage>
</organism>
<evidence type="ECO:0000313" key="2">
    <source>
        <dbReference type="EMBL" id="GLS13879.1"/>
    </source>
</evidence>
<evidence type="ECO:0008006" key="4">
    <source>
        <dbReference type="Google" id="ProtNLM"/>
    </source>
</evidence>
<keyword evidence="3" id="KW-1185">Reference proteome</keyword>
<reference evidence="3" key="1">
    <citation type="journal article" date="2019" name="Int. J. Syst. Evol. Microbiol.">
        <title>The Global Catalogue of Microorganisms (GCM) 10K type strain sequencing project: providing services to taxonomists for standard genome sequencing and annotation.</title>
        <authorList>
            <consortium name="The Broad Institute Genomics Platform"/>
            <consortium name="The Broad Institute Genome Sequencing Center for Infectious Disease"/>
            <person name="Wu L."/>
            <person name="Ma J."/>
        </authorList>
    </citation>
    <scope>NUCLEOTIDE SEQUENCE [LARGE SCALE GENOMIC DNA]</scope>
    <source>
        <strain evidence="3">NBRC 109341</strain>
    </source>
</reference>
<dbReference type="Proteomes" id="UP001156903">
    <property type="component" value="Unassembled WGS sequence"/>
</dbReference>
<proteinExistence type="predicted"/>
<dbReference type="RefSeq" id="WP_234266984.1">
    <property type="nucleotide sequence ID" value="NZ_BSPB01000007.1"/>
</dbReference>
<evidence type="ECO:0000313" key="3">
    <source>
        <dbReference type="Proteomes" id="UP001156903"/>
    </source>
</evidence>
<feature type="region of interest" description="Disordered" evidence="1">
    <location>
        <begin position="372"/>
        <end position="393"/>
    </location>
</feature>
<dbReference type="Pfam" id="PF05045">
    <property type="entry name" value="RgpF"/>
    <property type="match status" value="1"/>
</dbReference>
<gene>
    <name evidence="2" type="ORF">GCM10007935_13090</name>
</gene>
<dbReference type="InterPro" id="IPR007739">
    <property type="entry name" value="RgpF"/>
</dbReference>
<sequence>MQVLFQNPQLRPGVRAAFCVFSHYDPHGTVEPYVRGYLAELQRCGFQVVFVSTSPRLDTESQEALRELTAAVILRENIGYDFGSYKTGILFLRHMQAEPSRLLLTNDSVFGPLQPLAPLLPAHDDFGLFGMTDSFDFSYHLQSFFILYGTPVLRSPAFATFWDRVELLSPEVPGFKQKIILDYEVGGSQYFLNHGFPVAAAFPFRKTLATAMDHYGTLLAAAEAPGGVAPAPLKVRFNATHSFWEELIELGFPFIKRELLLLNPTGADIYRWPDIVAQHSDYDIGQILAASLSFSGNNDVFFTTAPAEIAARMNEAGELVLPVNPTLQPWQARFGVPDERCFVFDESVYMDAHPDIRVAVQQGKLDSARAHFKKQGHRESRRVPLKAIPPLSS</sequence>
<protein>
    <recommendedName>
        <fullName evidence="4">Rhamnan synthesis protein F</fullName>
    </recommendedName>
</protein>
<evidence type="ECO:0000256" key="1">
    <source>
        <dbReference type="SAM" id="MobiDB-lite"/>
    </source>
</evidence>
<dbReference type="EMBL" id="BSPB01000007">
    <property type="protein sequence ID" value="GLS13879.1"/>
    <property type="molecule type" value="Genomic_DNA"/>
</dbReference>
<accession>A0ABQ6C2E5</accession>